<sequence>MLRVDLSVFCRRGCRMERTDATAFEISADLSSIYWRQL</sequence>
<dbReference type="AlphaFoldDB" id="B4FCC7"/>
<accession>B4FCC7</accession>
<proteinExistence type="evidence at transcript level"/>
<reference evidence="1" key="1">
    <citation type="journal article" date="2009" name="PLoS Genet.">
        <title>Sequencing, mapping, and analysis of 27,455 maize full-length cDNAs.</title>
        <authorList>
            <person name="Soderlund C."/>
            <person name="Descour A."/>
            <person name="Kudrna D."/>
            <person name="Bomhoff M."/>
            <person name="Boyd L."/>
            <person name="Currie J."/>
            <person name="Angelova A."/>
            <person name="Collura K."/>
            <person name="Wissotski M."/>
            <person name="Ashley E."/>
            <person name="Morrow D."/>
            <person name="Fernandes J."/>
            <person name="Walbot V."/>
            <person name="Yu Y."/>
        </authorList>
    </citation>
    <scope>NUCLEOTIDE SEQUENCE</scope>
    <source>
        <strain evidence="1">B73</strain>
    </source>
</reference>
<name>B4FCC7_MAIZE</name>
<protein>
    <submittedName>
        <fullName evidence="1">Uncharacterized protein</fullName>
    </submittedName>
</protein>
<evidence type="ECO:0000313" key="1">
    <source>
        <dbReference type="EMBL" id="ACF79770.1"/>
    </source>
</evidence>
<organism evidence="1">
    <name type="scientific">Zea mays</name>
    <name type="common">Maize</name>
    <dbReference type="NCBI Taxonomy" id="4577"/>
    <lineage>
        <taxon>Eukaryota</taxon>
        <taxon>Viridiplantae</taxon>
        <taxon>Streptophyta</taxon>
        <taxon>Embryophyta</taxon>
        <taxon>Tracheophyta</taxon>
        <taxon>Spermatophyta</taxon>
        <taxon>Magnoliopsida</taxon>
        <taxon>Liliopsida</taxon>
        <taxon>Poales</taxon>
        <taxon>Poaceae</taxon>
        <taxon>PACMAD clade</taxon>
        <taxon>Panicoideae</taxon>
        <taxon>Andropogonodae</taxon>
        <taxon>Andropogoneae</taxon>
        <taxon>Tripsacinae</taxon>
        <taxon>Zea</taxon>
    </lineage>
</organism>
<dbReference type="EMBL" id="BT034765">
    <property type="protein sequence ID" value="ACF79770.1"/>
    <property type="molecule type" value="mRNA"/>
</dbReference>